<sequence length="170" mass="19253">MMAILDNIPDFDEFSEEELANELCVPQDSIEDLPWLFSKEPLYKRPHMSPRTRREEGKSDEGQGRQVPGKPRSKRAGGRTWSLHSPLPLGGSSALPVKRCCSHCKAETTPQWRAGPLGPKTLCNACGVRYKSGRLVPEYRPAASPTFQRDIHSNSHRKIMRMREGKVERE</sequence>
<organism evidence="1 2">
    <name type="scientific">Persea americana</name>
    <name type="common">Avocado</name>
    <dbReference type="NCBI Taxonomy" id="3435"/>
    <lineage>
        <taxon>Eukaryota</taxon>
        <taxon>Viridiplantae</taxon>
        <taxon>Streptophyta</taxon>
        <taxon>Embryophyta</taxon>
        <taxon>Tracheophyta</taxon>
        <taxon>Spermatophyta</taxon>
        <taxon>Magnoliopsida</taxon>
        <taxon>Magnoliidae</taxon>
        <taxon>Laurales</taxon>
        <taxon>Lauraceae</taxon>
        <taxon>Persea</taxon>
    </lineage>
</organism>
<proteinExistence type="predicted"/>
<accession>A0ACC2KWH9</accession>
<reference evidence="1 2" key="1">
    <citation type="journal article" date="2022" name="Hortic Res">
        <title>A haplotype resolved chromosomal level avocado genome allows analysis of novel avocado genes.</title>
        <authorList>
            <person name="Nath O."/>
            <person name="Fletcher S.J."/>
            <person name="Hayward A."/>
            <person name="Shaw L.M."/>
            <person name="Masouleh A.K."/>
            <person name="Furtado A."/>
            <person name="Henry R.J."/>
            <person name="Mitter N."/>
        </authorList>
    </citation>
    <scope>NUCLEOTIDE SEQUENCE [LARGE SCALE GENOMIC DNA]</scope>
    <source>
        <strain evidence="2">cv. Hass</strain>
    </source>
</reference>
<protein>
    <submittedName>
        <fullName evidence="1">Uncharacterized protein</fullName>
    </submittedName>
</protein>
<gene>
    <name evidence="1" type="ORF">MRB53_033988</name>
</gene>
<comment type="caution">
    <text evidence="1">The sequence shown here is derived from an EMBL/GenBank/DDBJ whole genome shotgun (WGS) entry which is preliminary data.</text>
</comment>
<name>A0ACC2KWH9_PERAE</name>
<dbReference type="EMBL" id="CM056819">
    <property type="protein sequence ID" value="KAJ8625458.1"/>
    <property type="molecule type" value="Genomic_DNA"/>
</dbReference>
<keyword evidence="2" id="KW-1185">Reference proteome</keyword>
<evidence type="ECO:0000313" key="2">
    <source>
        <dbReference type="Proteomes" id="UP001234297"/>
    </source>
</evidence>
<dbReference type="Proteomes" id="UP001234297">
    <property type="component" value="Chromosome 11"/>
</dbReference>
<evidence type="ECO:0000313" key="1">
    <source>
        <dbReference type="EMBL" id="KAJ8625458.1"/>
    </source>
</evidence>